<evidence type="ECO:0000313" key="2">
    <source>
        <dbReference type="WBParaSite" id="ES5_v2.g13670.t1"/>
    </source>
</evidence>
<dbReference type="WBParaSite" id="ES5_v2.g13670.t1">
    <property type="protein sequence ID" value="ES5_v2.g13670.t1"/>
    <property type="gene ID" value="ES5_v2.g13670"/>
</dbReference>
<dbReference type="Proteomes" id="UP000887579">
    <property type="component" value="Unplaced"/>
</dbReference>
<protein>
    <submittedName>
        <fullName evidence="2">Serpentine receptor class gamma</fullName>
    </submittedName>
</protein>
<accession>A0AC34FAA9</accession>
<reference evidence="2" key="1">
    <citation type="submission" date="2022-11" db="UniProtKB">
        <authorList>
            <consortium name="WormBaseParasite"/>
        </authorList>
    </citation>
    <scope>IDENTIFICATION</scope>
</reference>
<name>A0AC34FAA9_9BILA</name>
<sequence>MLPRIGKIMICLLPFIALAIVSPRFAGHSYYIYTSDCELTSTYKELYVQQYHAIAGPSVVLSTSGLSFILALFTIIRYRKLLKQYNTISSSMKQDLLLFTQALLMLTFELALAAFYVMRLIGLANKLTNLLAFAADYFDYVTDALNYLDFYLRRTPVVNIVSNVSRASKLATVS</sequence>
<proteinExistence type="predicted"/>
<evidence type="ECO:0000313" key="1">
    <source>
        <dbReference type="Proteomes" id="UP000887579"/>
    </source>
</evidence>
<organism evidence="1 2">
    <name type="scientific">Panagrolaimus sp. ES5</name>
    <dbReference type="NCBI Taxonomy" id="591445"/>
    <lineage>
        <taxon>Eukaryota</taxon>
        <taxon>Metazoa</taxon>
        <taxon>Ecdysozoa</taxon>
        <taxon>Nematoda</taxon>
        <taxon>Chromadorea</taxon>
        <taxon>Rhabditida</taxon>
        <taxon>Tylenchina</taxon>
        <taxon>Panagrolaimomorpha</taxon>
        <taxon>Panagrolaimoidea</taxon>
        <taxon>Panagrolaimidae</taxon>
        <taxon>Panagrolaimus</taxon>
    </lineage>
</organism>